<dbReference type="AlphaFoldDB" id="A0A0F9YG53"/>
<dbReference type="SUPFAM" id="SSF51726">
    <property type="entry name" value="UROD/MetE-like"/>
    <property type="match status" value="1"/>
</dbReference>
<dbReference type="EMBL" id="LAZR01000003">
    <property type="protein sequence ID" value="KKO11182.1"/>
    <property type="molecule type" value="Genomic_DNA"/>
</dbReference>
<sequence length="368" mass="42138">MTRKELNLAIFQGTTDKVLWQPRIEMWTDHHRNTDTMPDRFKGMGRFEIYDELRCSPRYNVTSGLSSWREEEFGHRTEEIDHNHVASILETPWGELRTVTKRVWEGDQVVNERIEEFPVSTAEGLTILTKMAETVQFKIEPNAFTESEAEQGDRAASTVMCQSDAYTDLIKSWSGLLNACYLLADCPRQMDAYIETCHARDDRWLAEIFNIPCSIFNLGDHTTNEFTPPPILERYCMPRWKKISKLMTARGRYVHSHWDGNSRHLLPYLKDSGLHAVEALTVAPMGDMTLEGIKEAVGDQIVVLDMIPVIYFLPNYPVGDLMDFVKRVIDMFAPRLILGVSDELSAPCEIQRIDMIADLIDKTCGLAV</sequence>
<comment type="caution">
    <text evidence="1">The sequence shown here is derived from an EMBL/GenBank/DDBJ whole genome shotgun (WGS) entry which is preliminary data.</text>
</comment>
<name>A0A0F9YG53_9ZZZZ</name>
<dbReference type="InterPro" id="IPR038071">
    <property type="entry name" value="UROD/MetE-like_sf"/>
</dbReference>
<accession>A0A0F9YG53</accession>
<reference evidence="1" key="1">
    <citation type="journal article" date="2015" name="Nature">
        <title>Complex archaea that bridge the gap between prokaryotes and eukaryotes.</title>
        <authorList>
            <person name="Spang A."/>
            <person name="Saw J.H."/>
            <person name="Jorgensen S.L."/>
            <person name="Zaremba-Niedzwiedzka K."/>
            <person name="Martijn J."/>
            <person name="Lind A.E."/>
            <person name="van Eijk R."/>
            <person name="Schleper C."/>
            <person name="Guy L."/>
            <person name="Ettema T.J."/>
        </authorList>
    </citation>
    <scope>NUCLEOTIDE SEQUENCE</scope>
</reference>
<evidence type="ECO:0000313" key="1">
    <source>
        <dbReference type="EMBL" id="KKO11182.1"/>
    </source>
</evidence>
<organism evidence="1">
    <name type="scientific">marine sediment metagenome</name>
    <dbReference type="NCBI Taxonomy" id="412755"/>
    <lineage>
        <taxon>unclassified sequences</taxon>
        <taxon>metagenomes</taxon>
        <taxon>ecological metagenomes</taxon>
    </lineage>
</organism>
<dbReference type="Gene3D" id="3.20.20.210">
    <property type="match status" value="1"/>
</dbReference>
<protein>
    <recommendedName>
        <fullName evidence="2">Uroporphyrinogen decarboxylase (URO-D) domain-containing protein</fullName>
    </recommendedName>
</protein>
<evidence type="ECO:0008006" key="2">
    <source>
        <dbReference type="Google" id="ProtNLM"/>
    </source>
</evidence>
<proteinExistence type="predicted"/>
<gene>
    <name evidence="1" type="ORF">LCGC14_0016580</name>
</gene>